<keyword evidence="2" id="KW-1185">Reference proteome</keyword>
<dbReference type="GO" id="GO:0005524">
    <property type="term" value="F:ATP binding"/>
    <property type="evidence" value="ECO:0007669"/>
    <property type="project" value="UniProtKB-KW"/>
</dbReference>
<keyword evidence="1" id="KW-0067">ATP-binding</keyword>
<sequence length="205" mass="21893">MDSTVKIRQHRRMLRRERPVVVAVCGSPGAGKTTVARATARRLGVPFLTRDEIKVGLALSSASVVKDGGVHLNPEFHIAGGPLSHRAEAVMVDTARLLASSGVSFVVESSVLSRTLMDGLLACDARILAVHVVARASVIDERLRARAAQGGETDRQLLSQFRRGEMKRSIFDAPGEVDAVVEVDTSGEDEPGIEPIVAAVIALIR</sequence>
<dbReference type="OrthoDB" id="3819922at2"/>
<reference evidence="1 2" key="1">
    <citation type="submission" date="2019-07" db="EMBL/GenBank/DDBJ databases">
        <title>Draft genome for Streptomyces benahoarensis MZ03-48.</title>
        <authorList>
            <person name="Gonzalez-Pimentel J.L."/>
        </authorList>
    </citation>
    <scope>NUCLEOTIDE SEQUENCE [LARGE SCALE GENOMIC DNA]</scope>
    <source>
        <strain evidence="1 2">MZ03-48</strain>
    </source>
</reference>
<dbReference type="Gene3D" id="3.40.50.300">
    <property type="entry name" value="P-loop containing nucleotide triphosphate hydrolases"/>
    <property type="match status" value="1"/>
</dbReference>
<comment type="caution">
    <text evidence="1">The sequence shown here is derived from an EMBL/GenBank/DDBJ whole genome shotgun (WGS) entry which is preliminary data.</text>
</comment>
<proteinExistence type="predicted"/>
<gene>
    <name evidence="1" type="ORF">FNZ23_05290</name>
</gene>
<dbReference type="InterPro" id="IPR027417">
    <property type="entry name" value="P-loop_NTPase"/>
</dbReference>
<dbReference type="Pfam" id="PF13671">
    <property type="entry name" value="AAA_33"/>
    <property type="match status" value="1"/>
</dbReference>
<name>A0A553ZP97_9ACTN</name>
<organism evidence="1 2">
    <name type="scientific">Streptomyces benahoarensis</name>
    <dbReference type="NCBI Taxonomy" id="2595054"/>
    <lineage>
        <taxon>Bacteria</taxon>
        <taxon>Bacillati</taxon>
        <taxon>Actinomycetota</taxon>
        <taxon>Actinomycetes</taxon>
        <taxon>Kitasatosporales</taxon>
        <taxon>Streptomycetaceae</taxon>
        <taxon>Streptomyces</taxon>
    </lineage>
</organism>
<dbReference type="RefSeq" id="WP_143940584.1">
    <property type="nucleotide sequence ID" value="NZ_VKLS01000032.1"/>
</dbReference>
<protein>
    <submittedName>
        <fullName evidence="1">ATP-binding protein</fullName>
    </submittedName>
</protein>
<dbReference type="SUPFAM" id="SSF52540">
    <property type="entry name" value="P-loop containing nucleoside triphosphate hydrolases"/>
    <property type="match status" value="1"/>
</dbReference>
<evidence type="ECO:0000313" key="2">
    <source>
        <dbReference type="Proteomes" id="UP000320888"/>
    </source>
</evidence>
<accession>A0A553ZP97</accession>
<dbReference type="Proteomes" id="UP000320888">
    <property type="component" value="Unassembled WGS sequence"/>
</dbReference>
<dbReference type="EMBL" id="VKLS01000032">
    <property type="protein sequence ID" value="TSB43294.1"/>
    <property type="molecule type" value="Genomic_DNA"/>
</dbReference>
<evidence type="ECO:0000313" key="1">
    <source>
        <dbReference type="EMBL" id="TSB43294.1"/>
    </source>
</evidence>
<keyword evidence="1" id="KW-0547">Nucleotide-binding</keyword>
<dbReference type="AlphaFoldDB" id="A0A553ZP97"/>